<dbReference type="RefSeq" id="WP_413781042.1">
    <property type="nucleotide sequence ID" value="NZ_JAUOZS010000001.1"/>
</dbReference>
<reference evidence="1 2" key="1">
    <citation type="submission" date="2023-07" db="EMBL/GenBank/DDBJ databases">
        <title>The novel representative of Negativicutes class, Anaeroselena agilis gen. nov. sp. nov.</title>
        <authorList>
            <person name="Prokofeva M.I."/>
            <person name="Elcheninov A.G."/>
            <person name="Klyukina A."/>
            <person name="Kublanov I.V."/>
            <person name="Frolov E.N."/>
            <person name="Podosokorskaya O.A."/>
        </authorList>
    </citation>
    <scope>NUCLEOTIDE SEQUENCE [LARGE SCALE GENOMIC DNA]</scope>
    <source>
        <strain evidence="1 2">4137-cl</strain>
    </source>
</reference>
<comment type="caution">
    <text evidence="1">The sequence shown here is derived from an EMBL/GenBank/DDBJ whole genome shotgun (WGS) entry which is preliminary data.</text>
</comment>
<dbReference type="SUPFAM" id="SSF51905">
    <property type="entry name" value="FAD/NAD(P)-binding domain"/>
    <property type="match status" value="1"/>
</dbReference>
<evidence type="ECO:0000313" key="1">
    <source>
        <dbReference type="EMBL" id="MDT8902561.1"/>
    </source>
</evidence>
<dbReference type="Gene3D" id="3.50.50.60">
    <property type="entry name" value="FAD/NAD(P)-binding domain"/>
    <property type="match status" value="2"/>
</dbReference>
<proteinExistence type="predicted"/>
<organism evidence="1 2">
    <name type="scientific">Anaeroselena agilis</name>
    <dbReference type="NCBI Taxonomy" id="3063788"/>
    <lineage>
        <taxon>Bacteria</taxon>
        <taxon>Bacillati</taxon>
        <taxon>Bacillota</taxon>
        <taxon>Negativicutes</taxon>
        <taxon>Acetonemataceae</taxon>
        <taxon>Anaeroselena</taxon>
    </lineage>
</organism>
<gene>
    <name evidence="1" type="ORF">Q4T40_15030</name>
</gene>
<protein>
    <submittedName>
        <fullName evidence="1">Uncharacterized protein</fullName>
    </submittedName>
</protein>
<dbReference type="InterPro" id="IPR036188">
    <property type="entry name" value="FAD/NAD-bd_sf"/>
</dbReference>
<accession>A0ABU3P0I1</accession>
<evidence type="ECO:0000313" key="2">
    <source>
        <dbReference type="Proteomes" id="UP001254848"/>
    </source>
</evidence>
<dbReference type="Proteomes" id="UP001254848">
    <property type="component" value="Unassembled WGS sequence"/>
</dbReference>
<keyword evidence="2" id="KW-1185">Reference proteome</keyword>
<dbReference type="EMBL" id="JAUOZS010000001">
    <property type="protein sequence ID" value="MDT8902561.1"/>
    <property type="molecule type" value="Genomic_DNA"/>
</dbReference>
<sequence>MKKMALVLGGGDAGVHVAMQLADRGHLVTLVPFSPSATAAAAFQELRHPNIHTFAQAELISLRGGVGNFTAHIGPATPVRPIVQIRAGAIILTTESEQAAALPRIAALLGIALNDYGSVATNQFCPVLTSREGIFVVDGGKRPANPADYLAMADKAATMAACVLEASEGEAPPPAAMSGIREISL</sequence>
<name>A0ABU3P0I1_9FIRM</name>